<dbReference type="InterPro" id="IPR056855">
    <property type="entry name" value="ATP-grasp_IQCH"/>
</dbReference>
<evidence type="ECO:0000259" key="2">
    <source>
        <dbReference type="PROSITE" id="PS50975"/>
    </source>
</evidence>
<dbReference type="Pfam" id="PF24923">
    <property type="entry name" value="ATP-grasp_IQCH"/>
    <property type="match status" value="2"/>
</dbReference>
<dbReference type="InterPro" id="IPR011761">
    <property type="entry name" value="ATP-grasp"/>
</dbReference>
<dbReference type="GO" id="GO:0005524">
    <property type="term" value="F:ATP binding"/>
    <property type="evidence" value="ECO:0007669"/>
    <property type="project" value="UniProtKB-UniRule"/>
</dbReference>
<dbReference type="PROSITE" id="PS50975">
    <property type="entry name" value="ATP_GRASP"/>
    <property type="match status" value="1"/>
</dbReference>
<dbReference type="InterPro" id="IPR038752">
    <property type="entry name" value="IQCH"/>
</dbReference>
<dbReference type="Proteomes" id="UP000053398">
    <property type="component" value="Unassembled WGS sequence"/>
</dbReference>
<evidence type="ECO:0000313" key="3">
    <source>
        <dbReference type="EMBL" id="KUN31054.1"/>
    </source>
</evidence>
<dbReference type="SUPFAM" id="SSF56059">
    <property type="entry name" value="Glutathione synthetase ATP-binding domain-like"/>
    <property type="match status" value="1"/>
</dbReference>
<comment type="caution">
    <text evidence="3">The sequence shown here is derived from an EMBL/GenBank/DDBJ whole genome shotgun (WGS) entry which is preliminary data.</text>
</comment>
<sequence>MAGNADLNTDFDRLQKNLVSPLDGTGRPRVVVVLPSFTLDQAGMTKIPGIMYYEERLLSFLHLLRHPDRHLVYVTSMPMPDHVVDYALGLVRSLPAEDARRRLTLVDCADPGPEPLTRKILRRPEVIERLQRSLTGPEDACLLAFNGTPFERELAVRLGVPLFACDPELAPLGSKSGARRVFAEAGVPTPAGVEDLRDEDDLVQALARLHATRPASGRAVIKLNESFGAGGNALFDFRGAPGPGGVEAWIRRVLPDRVEFATPPDTWDHYAAKFAEMGGVVEEFVTGAEVRSPSAQVGVSPSGDVRVLSTQDQFFVGAAGQTYAGATAPALEDYRLELHALASRTGRALAAKGVVGIASVDFVSAREEGGGWRHHALEINLRMGGGTAPLNFLEGVAQARLDPATGSYLTPDGVPLCYVATDRLQHERYRTLTAQQVLDIASREGLLYRDEDRRGAVFSMLGALPEFGKMGAVVIDRSHGAARERYRAVVAALDAACGAERG</sequence>
<evidence type="ECO:0000313" key="4">
    <source>
        <dbReference type="Proteomes" id="UP000053398"/>
    </source>
</evidence>
<dbReference type="PANTHER" id="PTHR14465:SF0">
    <property type="entry name" value="IQ DOMAIN-CONTAINING PROTEIN H"/>
    <property type="match status" value="1"/>
</dbReference>
<dbReference type="RefSeq" id="WP_015493428.1">
    <property type="nucleotide sequence ID" value="NZ_KQ948353.1"/>
</dbReference>
<dbReference type="GO" id="GO:0046872">
    <property type="term" value="F:metal ion binding"/>
    <property type="evidence" value="ECO:0007669"/>
    <property type="project" value="InterPro"/>
</dbReference>
<accession>A0A101QJN4</accession>
<dbReference type="Gene3D" id="3.30.470.20">
    <property type="entry name" value="ATP-grasp fold, B domain"/>
    <property type="match status" value="1"/>
</dbReference>
<keyword evidence="1" id="KW-0547">Nucleotide-binding</keyword>
<keyword evidence="4" id="KW-1185">Reference proteome</keyword>
<proteinExistence type="predicted"/>
<gene>
    <name evidence="3" type="ORF">AQJ11_07940</name>
</gene>
<reference evidence="3 4" key="1">
    <citation type="submission" date="2015-10" db="EMBL/GenBank/DDBJ databases">
        <title>Draft genome sequence of Streptomyces corchorusii DSM 40340, type strain for the species Streptomyces corchorusii.</title>
        <authorList>
            <person name="Ruckert C."/>
            <person name="Winkler A."/>
            <person name="Kalinowski J."/>
            <person name="Kampfer P."/>
            <person name="Glaeser S."/>
        </authorList>
    </citation>
    <scope>NUCLEOTIDE SEQUENCE [LARGE SCALE GENOMIC DNA]</scope>
    <source>
        <strain evidence="3 4">DSM 40340</strain>
    </source>
</reference>
<dbReference type="EMBL" id="LMWP01000007">
    <property type="protein sequence ID" value="KUN31054.1"/>
    <property type="molecule type" value="Genomic_DNA"/>
</dbReference>
<dbReference type="PANTHER" id="PTHR14465">
    <property type="entry name" value="IQ DOMAIN-CONTAINING PROTEIN H"/>
    <property type="match status" value="1"/>
</dbReference>
<feature type="domain" description="ATP-grasp" evidence="2">
    <location>
        <begin position="179"/>
        <end position="410"/>
    </location>
</feature>
<dbReference type="Pfam" id="PF18105">
    <property type="entry name" value="PGM1_C"/>
    <property type="match status" value="1"/>
</dbReference>
<evidence type="ECO:0000256" key="1">
    <source>
        <dbReference type="PROSITE-ProRule" id="PRU00409"/>
    </source>
</evidence>
<protein>
    <recommendedName>
        <fullName evidence="2">ATP-grasp domain-containing protein</fullName>
    </recommendedName>
</protein>
<name>A0A101QJN4_STRCK</name>
<dbReference type="InterPro" id="IPR041356">
    <property type="entry name" value="PGM1_C"/>
</dbReference>
<keyword evidence="1" id="KW-0067">ATP-binding</keyword>
<organism evidence="3 4">
    <name type="scientific">Streptomyces corchorusii</name>
    <name type="common">Streptomyces chibaensis</name>
    <dbReference type="NCBI Taxonomy" id="1903"/>
    <lineage>
        <taxon>Bacteria</taxon>
        <taxon>Bacillati</taxon>
        <taxon>Actinomycetota</taxon>
        <taxon>Actinomycetes</taxon>
        <taxon>Kitasatosporales</taxon>
        <taxon>Streptomycetaceae</taxon>
        <taxon>Streptomyces</taxon>
    </lineage>
</organism>
<dbReference type="AlphaFoldDB" id="A0A101QJN4"/>